<dbReference type="Proteomes" id="UP000677228">
    <property type="component" value="Unassembled WGS sequence"/>
</dbReference>
<name>A0A8S2D6A6_9BILA</name>
<organism evidence="1 3">
    <name type="scientific">Didymodactylos carnosus</name>
    <dbReference type="NCBI Taxonomy" id="1234261"/>
    <lineage>
        <taxon>Eukaryota</taxon>
        <taxon>Metazoa</taxon>
        <taxon>Spiralia</taxon>
        <taxon>Gnathifera</taxon>
        <taxon>Rotifera</taxon>
        <taxon>Eurotatoria</taxon>
        <taxon>Bdelloidea</taxon>
        <taxon>Philodinida</taxon>
        <taxon>Philodinidae</taxon>
        <taxon>Didymodactylos</taxon>
    </lineage>
</organism>
<accession>A0A8S2D6A6</accession>
<dbReference type="Proteomes" id="UP000682733">
    <property type="component" value="Unassembled WGS sequence"/>
</dbReference>
<gene>
    <name evidence="1" type="ORF">OVA965_LOCUS5382</name>
    <name evidence="2" type="ORF">TMI583_LOCUS5380</name>
</gene>
<dbReference type="EMBL" id="CAJOBA010001510">
    <property type="protein sequence ID" value="CAF3599792.1"/>
    <property type="molecule type" value="Genomic_DNA"/>
</dbReference>
<proteinExistence type="predicted"/>
<reference evidence="1" key="1">
    <citation type="submission" date="2021-02" db="EMBL/GenBank/DDBJ databases">
        <authorList>
            <person name="Nowell W R."/>
        </authorList>
    </citation>
    <scope>NUCLEOTIDE SEQUENCE</scope>
</reference>
<comment type="caution">
    <text evidence="1">The sequence shown here is derived from an EMBL/GenBank/DDBJ whole genome shotgun (WGS) entry which is preliminary data.</text>
</comment>
<protein>
    <submittedName>
        <fullName evidence="1">Uncharacterized protein</fullName>
    </submittedName>
</protein>
<evidence type="ECO:0000313" key="3">
    <source>
        <dbReference type="Proteomes" id="UP000677228"/>
    </source>
</evidence>
<evidence type="ECO:0000313" key="1">
    <source>
        <dbReference type="EMBL" id="CAF0815688.1"/>
    </source>
</evidence>
<evidence type="ECO:0000313" key="2">
    <source>
        <dbReference type="EMBL" id="CAF3599792.1"/>
    </source>
</evidence>
<dbReference type="AlphaFoldDB" id="A0A8S2D6A6"/>
<dbReference type="EMBL" id="CAJNOK010001510">
    <property type="protein sequence ID" value="CAF0815688.1"/>
    <property type="molecule type" value="Genomic_DNA"/>
</dbReference>
<sequence length="207" mass="24023">MMCNYEGKIENLSFINTVGIFELFTDNDIDSSTVVSYLDRIIKLTNLEHLNIYNAIPNNGYLFNELLLQLLTSRRTPIIKSLQFTSFSSPFDDELLFIRMRKNIKKITLCECKPLTIDCVHLFADMFPNVESLSTRIDLLEIGSVLSILLNKMKKLSSITLELSRIRNGNNFSDLDENIVLHWLKFHISNRSYTAKFTEDGLLRIWM</sequence>